<evidence type="ECO:0000313" key="4">
    <source>
        <dbReference type="Proteomes" id="UP000053424"/>
    </source>
</evidence>
<dbReference type="Gene3D" id="3.80.10.10">
    <property type="entry name" value="Ribonuclease Inhibitor"/>
    <property type="match status" value="1"/>
</dbReference>
<dbReference type="Gene3D" id="1.20.1280.50">
    <property type="match status" value="1"/>
</dbReference>
<proteinExistence type="predicted"/>
<name>A0A0C3BRA4_HEBCY</name>
<keyword evidence="1" id="KW-0175">Coiled coil</keyword>
<gene>
    <name evidence="3" type="ORF">M413DRAFT_447148</name>
</gene>
<reference evidence="3 4" key="1">
    <citation type="submission" date="2014-04" db="EMBL/GenBank/DDBJ databases">
        <authorList>
            <consortium name="DOE Joint Genome Institute"/>
            <person name="Kuo A."/>
            <person name="Gay G."/>
            <person name="Dore J."/>
            <person name="Kohler A."/>
            <person name="Nagy L.G."/>
            <person name="Floudas D."/>
            <person name="Copeland A."/>
            <person name="Barry K.W."/>
            <person name="Cichocki N."/>
            <person name="Veneault-Fourrey C."/>
            <person name="LaButti K."/>
            <person name="Lindquist E.A."/>
            <person name="Lipzen A."/>
            <person name="Lundell T."/>
            <person name="Morin E."/>
            <person name="Murat C."/>
            <person name="Sun H."/>
            <person name="Tunlid A."/>
            <person name="Henrissat B."/>
            <person name="Grigoriev I.V."/>
            <person name="Hibbett D.S."/>
            <person name="Martin F."/>
            <person name="Nordberg H.P."/>
            <person name="Cantor M.N."/>
            <person name="Hua S.X."/>
        </authorList>
    </citation>
    <scope>NUCLEOTIDE SEQUENCE [LARGE SCALE GENOMIC DNA]</scope>
    <source>
        <strain evidence="4">h7</strain>
    </source>
</reference>
<evidence type="ECO:0000256" key="1">
    <source>
        <dbReference type="SAM" id="Coils"/>
    </source>
</evidence>
<dbReference type="EMBL" id="KN831786">
    <property type="protein sequence ID" value="KIM39185.1"/>
    <property type="molecule type" value="Genomic_DNA"/>
</dbReference>
<keyword evidence="4" id="KW-1185">Reference proteome</keyword>
<protein>
    <submittedName>
        <fullName evidence="3">Uncharacterized protein</fullName>
    </submittedName>
</protein>
<dbReference type="AlphaFoldDB" id="A0A0C3BRA4"/>
<accession>A0A0C3BRA4</accession>
<evidence type="ECO:0000256" key="2">
    <source>
        <dbReference type="SAM" id="MobiDB-lite"/>
    </source>
</evidence>
<feature type="compositionally biased region" description="Polar residues" evidence="2">
    <location>
        <begin position="181"/>
        <end position="192"/>
    </location>
</feature>
<evidence type="ECO:0000313" key="3">
    <source>
        <dbReference type="EMBL" id="KIM39185.1"/>
    </source>
</evidence>
<feature type="region of interest" description="Disordered" evidence="2">
    <location>
        <begin position="178"/>
        <end position="198"/>
    </location>
</feature>
<feature type="coiled-coil region" evidence="1">
    <location>
        <begin position="34"/>
        <end position="61"/>
    </location>
</feature>
<dbReference type="OrthoDB" id="2269034at2759"/>
<sequence length="544" mass="61744">MAVLCSRCRGFEVDDEPKTCVLLEGSPCSACKEMTSIRQQIEQLEEQVAKLKAKHTAVLATMNAIHDPFIRKFPPEISSHIFRLCLPPPVDFREPYITPRDCVIGLAAPLKLGGVCRRWRQLAWSTPGLWENVYIYIRPTMMLSLAESLPCLLREWLGRSRSLPLTISFHHGGLHCDSDSEGASSEDNSSDGPTPDDPIITLNNATESVIDILDSHSDRWQNLHVSAPTDIFRLFPACNQHQVVKLCLQVIGEPHRPRFMKESEFAATQLMLLYFPLTSVKIRWDHVTHLTLTWQTTEECLNVLRRALNLEYYKTSILEQSAVISGNPILHSRLHSLTLLGRISAFLDAIILPSLEELIHGMGHEDPYVTTRAMQSLLRRSNCSLKFLTITSLLGDYEALRALLQAIPSLEHLELSFNVFGICAAVDHLLTHIFHPAPSNRSDISFEEGPTPESFLPRLRCLHFSRDPFPWDRIPQLYRHSHRKSLALKFTTHGSPFTHETALQLLQLTDEGVDLKIFDKRTGVELLENLRKRMFSLSVTSTFH</sequence>
<dbReference type="InterPro" id="IPR032675">
    <property type="entry name" value="LRR_dom_sf"/>
</dbReference>
<dbReference type="Proteomes" id="UP000053424">
    <property type="component" value="Unassembled WGS sequence"/>
</dbReference>
<dbReference type="HOGENOM" id="CLU_018544_14_1_1"/>
<reference evidence="4" key="2">
    <citation type="submission" date="2015-01" db="EMBL/GenBank/DDBJ databases">
        <title>Evolutionary Origins and Diversification of the Mycorrhizal Mutualists.</title>
        <authorList>
            <consortium name="DOE Joint Genome Institute"/>
            <consortium name="Mycorrhizal Genomics Consortium"/>
            <person name="Kohler A."/>
            <person name="Kuo A."/>
            <person name="Nagy L.G."/>
            <person name="Floudas D."/>
            <person name="Copeland A."/>
            <person name="Barry K.W."/>
            <person name="Cichocki N."/>
            <person name="Veneault-Fourrey C."/>
            <person name="LaButti K."/>
            <person name="Lindquist E.A."/>
            <person name="Lipzen A."/>
            <person name="Lundell T."/>
            <person name="Morin E."/>
            <person name="Murat C."/>
            <person name="Riley R."/>
            <person name="Ohm R."/>
            <person name="Sun H."/>
            <person name="Tunlid A."/>
            <person name="Henrissat B."/>
            <person name="Grigoriev I.V."/>
            <person name="Hibbett D.S."/>
            <person name="Martin F."/>
        </authorList>
    </citation>
    <scope>NUCLEOTIDE SEQUENCE [LARGE SCALE GENOMIC DNA]</scope>
    <source>
        <strain evidence="4">h7</strain>
    </source>
</reference>
<organism evidence="3 4">
    <name type="scientific">Hebeloma cylindrosporum</name>
    <dbReference type="NCBI Taxonomy" id="76867"/>
    <lineage>
        <taxon>Eukaryota</taxon>
        <taxon>Fungi</taxon>
        <taxon>Dikarya</taxon>
        <taxon>Basidiomycota</taxon>
        <taxon>Agaricomycotina</taxon>
        <taxon>Agaricomycetes</taxon>
        <taxon>Agaricomycetidae</taxon>
        <taxon>Agaricales</taxon>
        <taxon>Agaricineae</taxon>
        <taxon>Hymenogastraceae</taxon>
        <taxon>Hebeloma</taxon>
    </lineage>
</organism>